<keyword evidence="1" id="KW-0547">Nucleotide-binding</keyword>
<dbReference type="PANTHER" id="PTHR11361">
    <property type="entry name" value="DNA MISMATCH REPAIR PROTEIN MUTS FAMILY MEMBER"/>
    <property type="match status" value="1"/>
</dbReference>
<dbReference type="GO" id="GO:0005524">
    <property type="term" value="F:ATP binding"/>
    <property type="evidence" value="ECO:0007669"/>
    <property type="project" value="UniProtKB-KW"/>
</dbReference>
<evidence type="ECO:0000313" key="6">
    <source>
        <dbReference type="EMBL" id="GIM29184.1"/>
    </source>
</evidence>
<dbReference type="GO" id="GO:0030983">
    <property type="term" value="F:mismatched DNA binding"/>
    <property type="evidence" value="ECO:0007669"/>
    <property type="project" value="InterPro"/>
</dbReference>
<feature type="transmembrane region" description="Helical" evidence="4">
    <location>
        <begin position="29"/>
        <end position="46"/>
    </location>
</feature>
<feature type="transmembrane region" description="Helical" evidence="4">
    <location>
        <begin position="212"/>
        <end position="233"/>
    </location>
</feature>
<keyword evidence="4" id="KW-0812">Transmembrane</keyword>
<keyword evidence="4" id="KW-1133">Transmembrane helix</keyword>
<evidence type="ECO:0000256" key="3">
    <source>
        <dbReference type="ARBA" id="ARBA00023125"/>
    </source>
</evidence>
<dbReference type="Gene3D" id="1.10.1420.10">
    <property type="match status" value="1"/>
</dbReference>
<keyword evidence="2" id="KW-0067">ATP-binding</keyword>
<dbReference type="SUPFAM" id="SSF52540">
    <property type="entry name" value="P-loop containing nucleoside triphosphate hydrolases"/>
    <property type="match status" value="1"/>
</dbReference>
<dbReference type="GO" id="GO:0005829">
    <property type="term" value="C:cytosol"/>
    <property type="evidence" value="ECO:0007669"/>
    <property type="project" value="TreeGrafter"/>
</dbReference>
<evidence type="ECO:0000256" key="2">
    <source>
        <dbReference type="ARBA" id="ARBA00022840"/>
    </source>
</evidence>
<comment type="caution">
    <text evidence="6">The sequence shown here is derived from an EMBL/GenBank/DDBJ whole genome shotgun (WGS) entry which is preliminary data.</text>
</comment>
<evidence type="ECO:0000256" key="4">
    <source>
        <dbReference type="SAM" id="Phobius"/>
    </source>
</evidence>
<dbReference type="AlphaFoldDB" id="A0A919RZM7"/>
<feature type="transmembrane region" description="Helical" evidence="4">
    <location>
        <begin position="52"/>
        <end position="72"/>
    </location>
</feature>
<accession>A0A919RZM7</accession>
<keyword evidence="4" id="KW-0472">Membrane</keyword>
<keyword evidence="7" id="KW-1185">Reference proteome</keyword>
<evidence type="ECO:0000259" key="5">
    <source>
        <dbReference type="SMART" id="SM00534"/>
    </source>
</evidence>
<organism evidence="6 7">
    <name type="scientific">Clostridium polyendosporum</name>
    <dbReference type="NCBI Taxonomy" id="69208"/>
    <lineage>
        <taxon>Bacteria</taxon>
        <taxon>Bacillati</taxon>
        <taxon>Bacillota</taxon>
        <taxon>Clostridia</taxon>
        <taxon>Eubacteriales</taxon>
        <taxon>Clostridiaceae</taxon>
        <taxon>Clostridium</taxon>
    </lineage>
</organism>
<dbReference type="Gene3D" id="3.40.50.300">
    <property type="entry name" value="P-loop containing nucleotide triphosphate hydrolases"/>
    <property type="match status" value="1"/>
</dbReference>
<dbReference type="PANTHER" id="PTHR11361:SF99">
    <property type="entry name" value="DNA MISMATCH REPAIR PROTEIN"/>
    <property type="match status" value="1"/>
</dbReference>
<sequence length="598" mass="69576">MDKNFYYDRISKGEEEFLVLKNLCNNLSILRLIISISMVLFTIILYKMDKKIYIASEILGMVILFIIIAYFHSQKLEEKKRKELYIEVNKQSLQRIEGEWKYFNDCGEDLKSSEHPFVNDLDVFGKNSLFQWINATITSFGREVLRELLSLKELPNKNEILKRQEALKELGCKVDFRQQLQIEGRLKDNTFGNTSTFIQWSMERNENILKNYMTMMLIVCPAALLSITLLYFITGKIPSSIPLGITLLNFLILKLGTKERNEALNMVYELKNKIFTYFRLLEIIEKEEFKCKKLVQLKDKLKSLDQSNFSRELKELNSIAAAIMDRKNMVYIVINVALLWDYHLLVRLERWRRKNSANINRWFKTLGEIEALCSLANISGDHYEWTYPEITDDLILQGDEIGHPLLGGKAVRNSFNLDKEKRIMLVTGSNMSGKSTFLRTVGINLLLSYMGAPTFSKSFKCPVVNIYTSMRTGDNLEENISSFYAEILRVKMLVEAVERGERVFFLLDEIFKGTNSADRHTGAEILIRQISEKSAIGFVSTHDLELCDLEGKNKSVINYNFREYYKDNKIKFDYKLRRGRSTTRNAVYLMKLAGIKIK</sequence>
<dbReference type="RefSeq" id="WP_212903890.1">
    <property type="nucleotide sequence ID" value="NZ_BOPZ01000014.1"/>
</dbReference>
<dbReference type="SMART" id="SM00534">
    <property type="entry name" value="MUTSac"/>
    <property type="match status" value="1"/>
</dbReference>
<dbReference type="Pfam" id="PF00488">
    <property type="entry name" value="MutS_V"/>
    <property type="match status" value="1"/>
</dbReference>
<dbReference type="EMBL" id="BOPZ01000014">
    <property type="protein sequence ID" value="GIM29184.1"/>
    <property type="molecule type" value="Genomic_DNA"/>
</dbReference>
<reference evidence="6" key="1">
    <citation type="submission" date="2021-03" db="EMBL/GenBank/DDBJ databases">
        <title>Taxonomic study of Clostridium polyendosporum from meadow-gley soil under rice.</title>
        <authorList>
            <person name="Kobayashi H."/>
            <person name="Tanizawa Y."/>
            <person name="Yagura M."/>
        </authorList>
    </citation>
    <scope>NUCLEOTIDE SEQUENCE</scope>
    <source>
        <strain evidence="6">JCM 30710</strain>
    </source>
</reference>
<gene>
    <name evidence="6" type="ORF">CPJCM30710_18500</name>
</gene>
<evidence type="ECO:0000313" key="7">
    <source>
        <dbReference type="Proteomes" id="UP000679179"/>
    </source>
</evidence>
<dbReference type="SUPFAM" id="SSF48334">
    <property type="entry name" value="DNA repair protein MutS, domain III"/>
    <property type="match status" value="1"/>
</dbReference>
<dbReference type="InterPro" id="IPR000432">
    <property type="entry name" value="DNA_mismatch_repair_MutS_C"/>
</dbReference>
<dbReference type="InterPro" id="IPR027417">
    <property type="entry name" value="P-loop_NTPase"/>
</dbReference>
<dbReference type="CDD" id="cd03283">
    <property type="entry name" value="ABC_MutS-like"/>
    <property type="match status" value="1"/>
</dbReference>
<dbReference type="InterPro" id="IPR045076">
    <property type="entry name" value="MutS"/>
</dbReference>
<protein>
    <submittedName>
        <fullName evidence="6">DNA mismatch repair protein</fullName>
    </submittedName>
</protein>
<keyword evidence="3" id="KW-0238">DNA-binding</keyword>
<dbReference type="GO" id="GO:0006298">
    <property type="term" value="P:mismatch repair"/>
    <property type="evidence" value="ECO:0007669"/>
    <property type="project" value="InterPro"/>
</dbReference>
<evidence type="ECO:0000256" key="1">
    <source>
        <dbReference type="ARBA" id="ARBA00022741"/>
    </source>
</evidence>
<name>A0A919RZM7_9CLOT</name>
<dbReference type="GO" id="GO:0140664">
    <property type="term" value="F:ATP-dependent DNA damage sensor activity"/>
    <property type="evidence" value="ECO:0007669"/>
    <property type="project" value="InterPro"/>
</dbReference>
<dbReference type="InterPro" id="IPR036187">
    <property type="entry name" value="DNA_mismatch_repair_MutS_sf"/>
</dbReference>
<feature type="domain" description="DNA mismatch repair proteins mutS family" evidence="5">
    <location>
        <begin position="421"/>
        <end position="598"/>
    </location>
</feature>
<dbReference type="Proteomes" id="UP000679179">
    <property type="component" value="Unassembled WGS sequence"/>
</dbReference>
<proteinExistence type="predicted"/>